<comment type="caution">
    <text evidence="2">The sequence shown here is derived from an EMBL/GenBank/DDBJ whole genome shotgun (WGS) entry which is preliminary data.</text>
</comment>
<dbReference type="Proteomes" id="UP000295277">
    <property type="component" value="Unassembled WGS sequence"/>
</dbReference>
<evidence type="ECO:0000256" key="1">
    <source>
        <dbReference type="SAM" id="MobiDB-lite"/>
    </source>
</evidence>
<proteinExistence type="predicted"/>
<accession>A0A4R1Z1W1</accession>
<feature type="region of interest" description="Disordered" evidence="1">
    <location>
        <begin position="33"/>
        <end position="62"/>
    </location>
</feature>
<evidence type="ECO:0000313" key="3">
    <source>
        <dbReference type="Proteomes" id="UP000295277"/>
    </source>
</evidence>
<protein>
    <submittedName>
        <fullName evidence="2">Uncharacterized protein</fullName>
    </submittedName>
</protein>
<reference evidence="2 3" key="1">
    <citation type="submission" date="2019-03" db="EMBL/GenBank/DDBJ databases">
        <title>Genomic Encyclopedia of Type Strains, Phase IV (KMG-IV): sequencing the most valuable type-strain genomes for metagenomic binning, comparative biology and taxonomic classification.</title>
        <authorList>
            <person name="Goeker M."/>
        </authorList>
    </citation>
    <scope>NUCLEOTIDE SEQUENCE [LARGE SCALE GENOMIC DNA]</scope>
    <source>
        <strain evidence="2 3">DSM 21153</strain>
    </source>
</reference>
<organism evidence="2 3">
    <name type="scientific">Rhodovulum steppense</name>
    <dbReference type="NCBI Taxonomy" id="540251"/>
    <lineage>
        <taxon>Bacteria</taxon>
        <taxon>Pseudomonadati</taxon>
        <taxon>Pseudomonadota</taxon>
        <taxon>Alphaproteobacteria</taxon>
        <taxon>Rhodobacterales</taxon>
        <taxon>Paracoccaceae</taxon>
        <taxon>Rhodovulum</taxon>
    </lineage>
</organism>
<dbReference type="EMBL" id="SLVM01000002">
    <property type="protein sequence ID" value="TCM87599.1"/>
    <property type="molecule type" value="Genomic_DNA"/>
</dbReference>
<dbReference type="RefSeq" id="WP_132693365.1">
    <property type="nucleotide sequence ID" value="NZ_SLVM01000002.1"/>
</dbReference>
<gene>
    <name evidence="2" type="ORF">EV216_102153</name>
</gene>
<dbReference type="AlphaFoldDB" id="A0A4R1Z1W1"/>
<keyword evidence="3" id="KW-1185">Reference proteome</keyword>
<evidence type="ECO:0000313" key="2">
    <source>
        <dbReference type="EMBL" id="TCM87599.1"/>
    </source>
</evidence>
<dbReference type="OrthoDB" id="7875658at2"/>
<name>A0A4R1Z1W1_9RHOB</name>
<sequence length="92" mass="10119">MPLPIAPIAGVALRYGALALAAYAITRYSTPLRRDQRSEDAMDELHEGVQFRRDSEQVNGGARMKRTIRVGPAGPGIEIDASALGRIRFRRV</sequence>
<feature type="compositionally biased region" description="Basic and acidic residues" evidence="1">
    <location>
        <begin position="33"/>
        <end position="56"/>
    </location>
</feature>